<feature type="signal peptide" evidence="1">
    <location>
        <begin position="1"/>
        <end position="23"/>
    </location>
</feature>
<evidence type="ECO:0000256" key="1">
    <source>
        <dbReference type="SAM" id="SignalP"/>
    </source>
</evidence>
<dbReference type="InterPro" id="IPR036034">
    <property type="entry name" value="PDZ_sf"/>
</dbReference>
<organism evidence="3 4">
    <name type="scientific">Paraburkholderia agricolaris</name>
    <dbReference type="NCBI Taxonomy" id="2152888"/>
    <lineage>
        <taxon>Bacteria</taxon>
        <taxon>Pseudomonadati</taxon>
        <taxon>Pseudomonadota</taxon>
        <taxon>Betaproteobacteria</taxon>
        <taxon>Burkholderiales</taxon>
        <taxon>Burkholderiaceae</taxon>
        <taxon>Paraburkholderia</taxon>
    </lineage>
</organism>
<keyword evidence="4" id="KW-1185">Reference proteome</keyword>
<dbReference type="SUPFAM" id="SSF50156">
    <property type="entry name" value="PDZ domain-like"/>
    <property type="match status" value="1"/>
</dbReference>
<dbReference type="Pfam" id="PF13180">
    <property type="entry name" value="PDZ_2"/>
    <property type="match status" value="1"/>
</dbReference>
<sequence length="302" mass="33130">MKRGFLLVAILWMSLFAAREGLAQEPAVRPLYTSVPHLHTGDVRYDSPILTIRDSGLAAGQGIVKAQLTLFQSPQGEDEALGLAVAFYTVGKWNFNTARDYGKFGIRYEQNQVPVLIPTLNGDGYGNPDDWSPLADGGKAWPMKGGVFVMLDRIYLKAYEISGTDFVLTLSDYNAVDKVFKVRIPAAFLSSFLASIPNDRRLVPQSLSNSPSTFGVQYAVLNESAKAEMKIPGDAMRVMGILPGKIADRAGLKNFDVLLRFGDQPLKQTQDLSDAVRAVSKGATVPLTVWRDAKEVRLQAQF</sequence>
<evidence type="ECO:0000313" key="3">
    <source>
        <dbReference type="EMBL" id="MFL9884040.1"/>
    </source>
</evidence>
<dbReference type="InterPro" id="IPR001478">
    <property type="entry name" value="PDZ"/>
</dbReference>
<dbReference type="Gene3D" id="2.30.42.10">
    <property type="match status" value="1"/>
</dbReference>
<gene>
    <name evidence="3" type="ORF">PQR66_13435</name>
</gene>
<dbReference type="EMBL" id="JAQQFN010000009">
    <property type="protein sequence ID" value="MFL9884040.1"/>
    <property type="molecule type" value="Genomic_DNA"/>
</dbReference>
<evidence type="ECO:0000313" key="4">
    <source>
        <dbReference type="Proteomes" id="UP001629249"/>
    </source>
</evidence>
<protein>
    <submittedName>
        <fullName evidence="3">PDZ domain-containing protein</fullName>
    </submittedName>
</protein>
<dbReference type="Proteomes" id="UP001629249">
    <property type="component" value="Unassembled WGS sequence"/>
</dbReference>
<reference evidence="3 4" key="1">
    <citation type="journal article" date="2024" name="Chem. Sci.">
        <title>Discovery of megapolipeptins by genome mining of a Burkholderiales bacteria collection.</title>
        <authorList>
            <person name="Paulo B.S."/>
            <person name="Recchia M.J.J."/>
            <person name="Lee S."/>
            <person name="Fergusson C.H."/>
            <person name="Romanowski S.B."/>
            <person name="Hernandez A."/>
            <person name="Krull N."/>
            <person name="Liu D.Y."/>
            <person name="Cavanagh H."/>
            <person name="Bos A."/>
            <person name="Gray C.A."/>
            <person name="Murphy B.T."/>
            <person name="Linington R.G."/>
            <person name="Eustaquio A.S."/>
        </authorList>
    </citation>
    <scope>NUCLEOTIDE SEQUENCE [LARGE SCALE GENOMIC DNA]</scope>
    <source>
        <strain evidence="3 4">RL16-012-BIC-B</strain>
    </source>
</reference>
<dbReference type="RefSeq" id="WP_408328513.1">
    <property type="nucleotide sequence ID" value="NZ_JAQQFH010000007.1"/>
</dbReference>
<proteinExistence type="predicted"/>
<feature type="domain" description="PDZ" evidence="2">
    <location>
        <begin position="212"/>
        <end position="293"/>
    </location>
</feature>
<comment type="caution">
    <text evidence="3">The sequence shown here is derived from an EMBL/GenBank/DDBJ whole genome shotgun (WGS) entry which is preliminary data.</text>
</comment>
<feature type="chain" id="PRO_5047346311" evidence="1">
    <location>
        <begin position="24"/>
        <end position="302"/>
    </location>
</feature>
<keyword evidence="1" id="KW-0732">Signal</keyword>
<dbReference type="SMART" id="SM00228">
    <property type="entry name" value="PDZ"/>
    <property type="match status" value="1"/>
</dbReference>
<evidence type="ECO:0000259" key="2">
    <source>
        <dbReference type="SMART" id="SM00228"/>
    </source>
</evidence>
<accession>A0ABW8ZN43</accession>
<name>A0ABW8ZN43_9BURK</name>